<reference evidence="1 2" key="1">
    <citation type="submission" date="2018-06" db="EMBL/GenBank/DDBJ databases">
        <title>Comparative genomics of Brasilonema spp. strains.</title>
        <authorList>
            <person name="Alvarenga D.O."/>
            <person name="Fiore M.F."/>
            <person name="Varani A.M."/>
        </authorList>
    </citation>
    <scope>NUCLEOTIDE SEQUENCE [LARGE SCALE GENOMIC DNA]</scope>
    <source>
        <strain evidence="1 2">CENA114</strain>
    </source>
</reference>
<gene>
    <name evidence="1" type="ORF">DP114_03885</name>
</gene>
<dbReference type="KEGG" id="bsen:DP114_03885"/>
<dbReference type="RefSeq" id="WP_169264897.1">
    <property type="nucleotide sequence ID" value="NZ_CAWOXK010000001.1"/>
</dbReference>
<dbReference type="Proteomes" id="UP000503129">
    <property type="component" value="Chromosome"/>
</dbReference>
<protein>
    <recommendedName>
        <fullName evidence="3">Glycosyl hydrolase family 98 putative carbohydrate-binding module domain-containing protein</fullName>
    </recommendedName>
</protein>
<evidence type="ECO:0000313" key="1">
    <source>
        <dbReference type="EMBL" id="QDL07165.1"/>
    </source>
</evidence>
<accession>A0A856M7Q6</accession>
<proteinExistence type="predicted"/>
<dbReference type="EMBL" id="CP030118">
    <property type="protein sequence ID" value="QDL07165.1"/>
    <property type="molecule type" value="Genomic_DNA"/>
</dbReference>
<dbReference type="AlphaFoldDB" id="A0A856M7Q6"/>
<keyword evidence="2" id="KW-1185">Reference proteome</keyword>
<name>A0A856M7Q6_9CYAN</name>
<evidence type="ECO:0000313" key="2">
    <source>
        <dbReference type="Proteomes" id="UP000503129"/>
    </source>
</evidence>
<organism evidence="1 2">
    <name type="scientific">Brasilonema sennae CENA114</name>
    <dbReference type="NCBI Taxonomy" id="415709"/>
    <lineage>
        <taxon>Bacteria</taxon>
        <taxon>Bacillati</taxon>
        <taxon>Cyanobacteriota</taxon>
        <taxon>Cyanophyceae</taxon>
        <taxon>Nostocales</taxon>
        <taxon>Scytonemataceae</taxon>
        <taxon>Brasilonema</taxon>
        <taxon>Bromeliae group (in: Brasilonema)</taxon>
    </lineage>
</organism>
<sequence>MQTTQLISSVLTGALLLSSLLSFGGKIAQAQRVPRPVSLLNTKCVNGGLGSVNKQDLDVSIGRAVYTSRFYLGPGNRSASITCNIRPEKSTKPGFQTLNLGFGMRDNDTRSPSVDVRVYLDGNPVQTRAVGPTQQASLTLDVNNASNVAIEAVCSSPSQYCDRVYFFNAGLERPIPPAPIAPTPTKK</sequence>
<evidence type="ECO:0008006" key="3">
    <source>
        <dbReference type="Google" id="ProtNLM"/>
    </source>
</evidence>